<name>W4MDA0_9BACT</name>
<evidence type="ECO:0000259" key="2">
    <source>
        <dbReference type="PROSITE" id="PS50878"/>
    </source>
</evidence>
<dbReference type="Pfam" id="PF00078">
    <property type="entry name" value="RVT_1"/>
    <property type="match status" value="1"/>
</dbReference>
<organism evidence="3 4">
    <name type="scientific">Candidatus Entotheonella gemina</name>
    <dbReference type="NCBI Taxonomy" id="1429439"/>
    <lineage>
        <taxon>Bacteria</taxon>
        <taxon>Pseudomonadati</taxon>
        <taxon>Nitrospinota/Tectimicrobiota group</taxon>
        <taxon>Candidatus Tectimicrobiota</taxon>
        <taxon>Candidatus Entotheonellia</taxon>
        <taxon>Candidatus Entotheonellales</taxon>
        <taxon>Candidatus Entotheonellaceae</taxon>
        <taxon>Candidatus Entotheonella</taxon>
    </lineage>
</organism>
<dbReference type="PROSITE" id="PS50878">
    <property type="entry name" value="RT_POL"/>
    <property type="match status" value="1"/>
</dbReference>
<protein>
    <recommendedName>
        <fullName evidence="2">Reverse transcriptase domain-containing protein</fullName>
    </recommendedName>
</protein>
<keyword evidence="4" id="KW-1185">Reference proteome</keyword>
<dbReference type="Pfam" id="PF08388">
    <property type="entry name" value="GIIM"/>
    <property type="match status" value="1"/>
</dbReference>
<evidence type="ECO:0000313" key="3">
    <source>
        <dbReference type="EMBL" id="ETX08289.1"/>
    </source>
</evidence>
<proteinExistence type="inferred from homology"/>
<feature type="domain" description="Reverse transcriptase" evidence="2">
    <location>
        <begin position="1"/>
        <end position="83"/>
    </location>
</feature>
<comment type="similarity">
    <text evidence="1">Belongs to the bacterial reverse transcriptase family.</text>
</comment>
<accession>W4MDA0</accession>
<dbReference type="InterPro" id="IPR013597">
    <property type="entry name" value="Mat_intron_G2"/>
</dbReference>
<evidence type="ECO:0000256" key="1">
    <source>
        <dbReference type="ARBA" id="ARBA00034120"/>
    </source>
</evidence>
<dbReference type="InterPro" id="IPR043502">
    <property type="entry name" value="DNA/RNA_pol_sf"/>
</dbReference>
<dbReference type="PANTHER" id="PTHR34047:SF10">
    <property type="entry name" value="GROUP II INTRON-ASSOCIATED OPEN READING FRAME"/>
    <property type="match status" value="1"/>
</dbReference>
<dbReference type="InterPro" id="IPR051083">
    <property type="entry name" value="GrpII_Intron_Splice-Mob/Def"/>
</dbReference>
<comment type="caution">
    <text evidence="3">The sequence shown here is derived from an EMBL/GenBank/DDBJ whole genome shotgun (WGS) entry which is preliminary data.</text>
</comment>
<dbReference type="PANTHER" id="PTHR34047">
    <property type="entry name" value="NUCLEAR INTRON MATURASE 1, MITOCHONDRIAL-RELATED"/>
    <property type="match status" value="1"/>
</dbReference>
<reference evidence="3 4" key="1">
    <citation type="journal article" date="2014" name="Nature">
        <title>An environmental bacterial taxon with a large and distinct metabolic repertoire.</title>
        <authorList>
            <person name="Wilson M.C."/>
            <person name="Mori T."/>
            <person name="Ruckert C."/>
            <person name="Uria A.R."/>
            <person name="Helf M.J."/>
            <person name="Takada K."/>
            <person name="Gernert C."/>
            <person name="Steffens U.A."/>
            <person name="Heycke N."/>
            <person name="Schmitt S."/>
            <person name="Rinke C."/>
            <person name="Helfrich E.J."/>
            <person name="Brachmann A.O."/>
            <person name="Gurgui C."/>
            <person name="Wakimoto T."/>
            <person name="Kracht M."/>
            <person name="Crusemann M."/>
            <person name="Hentschel U."/>
            <person name="Abe I."/>
            <person name="Matsunaga S."/>
            <person name="Kalinowski J."/>
            <person name="Takeyama H."/>
            <person name="Piel J."/>
        </authorList>
    </citation>
    <scope>NUCLEOTIDE SEQUENCE [LARGE SCALE GENOMIC DNA]</scope>
    <source>
        <strain evidence="4">TSY2</strain>
    </source>
</reference>
<dbReference type="Proteomes" id="UP000019140">
    <property type="component" value="Unassembled WGS sequence"/>
</dbReference>
<dbReference type="SUPFAM" id="SSF56672">
    <property type="entry name" value="DNA/RNA polymerases"/>
    <property type="match status" value="1"/>
</dbReference>
<dbReference type="InterPro" id="IPR000477">
    <property type="entry name" value="RT_dom"/>
</dbReference>
<sequence length="192" mass="21948">MLALIALHGIDEAITQVYPEARVIAYADDGMVLHPDRSVLEHSQHLLTTWLADIGLALNATKTRIRHTLEGDQPGMDFLGFHIRQYRVGKHQSGKTSRGAPLGYKTLIKPAKSNVADHLAELGRIVRETKAWPQVALIQKLNPKIRGWPNDYRSGVSKATFSRLDYLMWSKLRHWANRRHPKQTTGWVFHRY</sequence>
<dbReference type="EMBL" id="AZHX01000252">
    <property type="protein sequence ID" value="ETX08289.1"/>
    <property type="molecule type" value="Genomic_DNA"/>
</dbReference>
<evidence type="ECO:0000313" key="4">
    <source>
        <dbReference type="Proteomes" id="UP000019140"/>
    </source>
</evidence>
<gene>
    <name evidence="3" type="ORF">ETSY2_06235</name>
</gene>
<dbReference type="AlphaFoldDB" id="W4MDA0"/>
<dbReference type="HOGENOM" id="CLU_013584_15_3_7"/>